<sequence length="219" mass="25361">MIDYPAGRENIVLRRLETLENLDIELGDFIAKGYRGTVFSGFIKPYDQFTIPVKVAIKFARSDAGKKHFLLKEARILEYLEPKSIAPVVYYYDEEVIIMEYIEGVPFSFGSFHSKNELLNILKEIMEKCYILDKSGVNHSELKGEKHIIVSDRGIRFIDFESARFTGNPRNLLQFLGFHILRKPERLNFLGISSNDLRLGIELYKENPSEGFRKILSLF</sequence>
<dbReference type="SUPFAM" id="SSF56112">
    <property type="entry name" value="Protein kinase-like (PK-like)"/>
    <property type="match status" value="1"/>
</dbReference>
<dbReference type="STRING" id="1914305.BLW93_03200"/>
<reference evidence="2 3" key="1">
    <citation type="submission" date="2016-10" db="EMBL/GenBank/DDBJ databases">
        <title>Genome sequence of a sulfur-reducing bacterium Desulfurobacterium indicum K6013.</title>
        <authorList>
            <person name="Cao J."/>
            <person name="Shao Z."/>
            <person name="Alain K."/>
            <person name="Jebbar M."/>
        </authorList>
    </citation>
    <scope>NUCLEOTIDE SEQUENCE [LARGE SCALE GENOMIC DNA]</scope>
    <source>
        <strain evidence="2 3">K6013</strain>
    </source>
</reference>
<dbReference type="InterPro" id="IPR052396">
    <property type="entry name" value="Meiotic_Drive_Suppr_Kinase"/>
</dbReference>
<dbReference type="Gene3D" id="1.10.510.10">
    <property type="entry name" value="Transferase(Phosphotransferase) domain 1"/>
    <property type="match status" value="1"/>
</dbReference>
<accession>A0A1R1MM63</accession>
<dbReference type="GO" id="GO:0005524">
    <property type="term" value="F:ATP binding"/>
    <property type="evidence" value="ECO:0007669"/>
    <property type="project" value="InterPro"/>
</dbReference>
<dbReference type="PANTHER" id="PTHR37171">
    <property type="entry name" value="SERINE/THREONINE-PROTEIN KINASE YRZF-RELATED"/>
    <property type="match status" value="1"/>
</dbReference>
<name>A0A1R1MM63_9BACT</name>
<organism evidence="2 3">
    <name type="scientific">Desulfurobacterium indicum</name>
    <dbReference type="NCBI Taxonomy" id="1914305"/>
    <lineage>
        <taxon>Bacteria</taxon>
        <taxon>Pseudomonadati</taxon>
        <taxon>Aquificota</taxon>
        <taxon>Aquificia</taxon>
        <taxon>Desulfurobacteriales</taxon>
        <taxon>Desulfurobacteriaceae</taxon>
        <taxon>Desulfurobacterium</taxon>
    </lineage>
</organism>
<evidence type="ECO:0000259" key="1">
    <source>
        <dbReference type="PROSITE" id="PS50011"/>
    </source>
</evidence>
<dbReference type="InterPro" id="IPR000719">
    <property type="entry name" value="Prot_kinase_dom"/>
</dbReference>
<protein>
    <recommendedName>
        <fullName evidence="1">Protein kinase domain-containing protein</fullName>
    </recommendedName>
</protein>
<keyword evidence="3" id="KW-1185">Reference proteome</keyword>
<dbReference type="PROSITE" id="PS50011">
    <property type="entry name" value="PROTEIN_KINASE_DOM"/>
    <property type="match status" value="1"/>
</dbReference>
<dbReference type="PANTHER" id="PTHR37171:SF1">
    <property type="entry name" value="SERINE_THREONINE-PROTEIN KINASE YRZF-RELATED"/>
    <property type="match status" value="1"/>
</dbReference>
<dbReference type="AlphaFoldDB" id="A0A1R1MM63"/>
<feature type="domain" description="Protein kinase" evidence="1">
    <location>
        <begin position="24"/>
        <end position="219"/>
    </location>
</feature>
<gene>
    <name evidence="2" type="ORF">BLW93_03200</name>
</gene>
<evidence type="ECO:0000313" key="3">
    <source>
        <dbReference type="Proteomes" id="UP000187408"/>
    </source>
</evidence>
<dbReference type="GO" id="GO:0004672">
    <property type="term" value="F:protein kinase activity"/>
    <property type="evidence" value="ECO:0007669"/>
    <property type="project" value="InterPro"/>
</dbReference>
<comment type="caution">
    <text evidence="2">The sequence shown here is derived from an EMBL/GenBank/DDBJ whole genome shotgun (WGS) entry which is preliminary data.</text>
</comment>
<dbReference type="InterPro" id="IPR011009">
    <property type="entry name" value="Kinase-like_dom_sf"/>
</dbReference>
<dbReference type="EMBL" id="MOEN01000008">
    <property type="protein sequence ID" value="OMH40810.1"/>
    <property type="molecule type" value="Genomic_DNA"/>
</dbReference>
<proteinExistence type="predicted"/>
<evidence type="ECO:0000313" key="2">
    <source>
        <dbReference type="EMBL" id="OMH40810.1"/>
    </source>
</evidence>
<dbReference type="Proteomes" id="UP000187408">
    <property type="component" value="Unassembled WGS sequence"/>
</dbReference>